<gene>
    <name evidence="5" type="primary">pxpB</name>
    <name evidence="5" type="ORF">ABC228_16080</name>
</gene>
<dbReference type="PANTHER" id="PTHR34698">
    <property type="entry name" value="5-OXOPROLINASE SUBUNIT B"/>
    <property type="match status" value="1"/>
</dbReference>
<dbReference type="Gene3D" id="3.30.1360.40">
    <property type="match status" value="1"/>
</dbReference>
<sequence length="239" mass="27154">MRIQQNGDQAIIVFFSGDVSLPLNRQIQSFCNLIEEASISGIVEWVPAYKSVTIYYNPGEILYHELRDAVYELGNEPKNIEIHPNRVVHVPVLYGGEEGPDLERLAKHANLEKNDVITLHKEPLYFVNMLGFLPGFPYLSGLNPKLVIPRLKNPRGRIPAGSIGIAHEQTGIYPTESPGGWNIIGRTPLTLFAPLKQVDVFLFQPGDSVKFYEITKQEFHDIELQLEKEEFQVRVDYLK</sequence>
<evidence type="ECO:0000313" key="6">
    <source>
        <dbReference type="Proteomes" id="UP001444625"/>
    </source>
</evidence>
<dbReference type="Pfam" id="PF02682">
    <property type="entry name" value="CT_C_D"/>
    <property type="match status" value="1"/>
</dbReference>
<dbReference type="PANTHER" id="PTHR34698:SF2">
    <property type="entry name" value="5-OXOPROLINASE SUBUNIT B"/>
    <property type="match status" value="1"/>
</dbReference>
<name>A0ABU9XK88_9BACI</name>
<keyword evidence="1" id="KW-0547">Nucleotide-binding</keyword>
<evidence type="ECO:0000256" key="2">
    <source>
        <dbReference type="ARBA" id="ARBA00022801"/>
    </source>
</evidence>
<dbReference type="RefSeq" id="WP_345826197.1">
    <property type="nucleotide sequence ID" value="NZ_JBDIML010000006.1"/>
</dbReference>
<dbReference type="SUPFAM" id="SSF160467">
    <property type="entry name" value="PH0987 N-terminal domain-like"/>
    <property type="match status" value="1"/>
</dbReference>
<reference evidence="5 6" key="1">
    <citation type="submission" date="2024-05" db="EMBL/GenBank/DDBJ databases">
        <authorList>
            <person name="Haq I."/>
            <person name="Ullah Z."/>
            <person name="Ahmad R."/>
            <person name="Li M."/>
            <person name="Tong Y."/>
        </authorList>
    </citation>
    <scope>NUCLEOTIDE SEQUENCE [LARGE SCALE GENOMIC DNA]</scope>
    <source>
        <strain evidence="5 6">16A2E</strain>
    </source>
</reference>
<evidence type="ECO:0000256" key="1">
    <source>
        <dbReference type="ARBA" id="ARBA00022741"/>
    </source>
</evidence>
<dbReference type="GO" id="GO:0017168">
    <property type="term" value="F:5-oxoprolinase (ATP-hydrolyzing) activity"/>
    <property type="evidence" value="ECO:0007669"/>
    <property type="project" value="UniProtKB-EC"/>
</dbReference>
<dbReference type="SUPFAM" id="SSF50891">
    <property type="entry name" value="Cyclophilin-like"/>
    <property type="match status" value="1"/>
</dbReference>
<dbReference type="InterPro" id="IPR003833">
    <property type="entry name" value="CT_C_D"/>
</dbReference>
<dbReference type="SMART" id="SM00796">
    <property type="entry name" value="AHS1"/>
    <property type="match status" value="1"/>
</dbReference>
<dbReference type="InterPro" id="IPR010016">
    <property type="entry name" value="PxpB"/>
</dbReference>
<dbReference type="Proteomes" id="UP001444625">
    <property type="component" value="Unassembled WGS sequence"/>
</dbReference>
<proteinExistence type="predicted"/>
<dbReference type="Gene3D" id="2.40.100.10">
    <property type="entry name" value="Cyclophilin-like"/>
    <property type="match status" value="1"/>
</dbReference>
<evidence type="ECO:0000259" key="4">
    <source>
        <dbReference type="SMART" id="SM00796"/>
    </source>
</evidence>
<evidence type="ECO:0000313" key="5">
    <source>
        <dbReference type="EMBL" id="MEN2768703.1"/>
    </source>
</evidence>
<dbReference type="NCBIfam" id="TIGR00370">
    <property type="entry name" value="5-oxoprolinase subunit PxpB"/>
    <property type="match status" value="1"/>
</dbReference>
<dbReference type="InterPro" id="IPR029000">
    <property type="entry name" value="Cyclophilin-like_dom_sf"/>
</dbReference>
<dbReference type="EMBL" id="JBDIML010000006">
    <property type="protein sequence ID" value="MEN2768703.1"/>
    <property type="molecule type" value="Genomic_DNA"/>
</dbReference>
<feature type="domain" description="Carboxyltransferase" evidence="4">
    <location>
        <begin position="1"/>
        <end position="203"/>
    </location>
</feature>
<comment type="caution">
    <text evidence="5">The sequence shown here is derived from an EMBL/GenBank/DDBJ whole genome shotgun (WGS) entry which is preliminary data.</text>
</comment>
<accession>A0ABU9XK88</accession>
<protein>
    <submittedName>
        <fullName evidence="5">5-oxoprolinase subunit PxpB</fullName>
        <ecNumber evidence="5">3.5.2.9</ecNumber>
    </submittedName>
</protein>
<keyword evidence="6" id="KW-1185">Reference proteome</keyword>
<evidence type="ECO:0000256" key="3">
    <source>
        <dbReference type="ARBA" id="ARBA00022840"/>
    </source>
</evidence>
<keyword evidence="2 5" id="KW-0378">Hydrolase</keyword>
<organism evidence="5 6">
    <name type="scientific">Ornithinibacillus xuwenensis</name>
    <dbReference type="NCBI Taxonomy" id="3144668"/>
    <lineage>
        <taxon>Bacteria</taxon>
        <taxon>Bacillati</taxon>
        <taxon>Bacillota</taxon>
        <taxon>Bacilli</taxon>
        <taxon>Bacillales</taxon>
        <taxon>Bacillaceae</taxon>
        <taxon>Ornithinibacillus</taxon>
    </lineage>
</organism>
<dbReference type="EC" id="3.5.2.9" evidence="5"/>
<keyword evidence="3" id="KW-0067">ATP-binding</keyword>